<proteinExistence type="predicted"/>
<evidence type="ECO:0000256" key="1">
    <source>
        <dbReference type="ARBA" id="ARBA00022741"/>
    </source>
</evidence>
<dbReference type="InterPro" id="IPR011704">
    <property type="entry name" value="ATPase_dyneun-rel_AAA"/>
</dbReference>
<dbReference type="InterPro" id="IPR027417">
    <property type="entry name" value="P-loop_NTPase"/>
</dbReference>
<reference evidence="4 5" key="2">
    <citation type="journal article" date="2017" name="Front. Plant Sci.">
        <title>Gene Classification and Mining of Molecular Markers Useful in Red Clover (Trifolium pratense) Breeding.</title>
        <authorList>
            <person name="Istvanek J."/>
            <person name="Dluhosova J."/>
            <person name="Dluhos P."/>
            <person name="Patkova L."/>
            <person name="Nedelnik J."/>
            <person name="Repkova J."/>
        </authorList>
    </citation>
    <scope>NUCLEOTIDE SEQUENCE [LARGE SCALE GENOMIC DNA]</scope>
    <source>
        <strain evidence="5">cv. Tatra</strain>
        <tissue evidence="4">Young leaves</tissue>
    </source>
</reference>
<evidence type="ECO:0000313" key="5">
    <source>
        <dbReference type="Proteomes" id="UP000236291"/>
    </source>
</evidence>
<dbReference type="PANTHER" id="PTHR48103">
    <property type="entry name" value="MIDASIN-RELATED"/>
    <property type="match status" value="1"/>
</dbReference>
<comment type="caution">
    <text evidence="4">The sequence shown here is derived from an EMBL/GenBank/DDBJ whole genome shotgun (WGS) entry which is preliminary data.</text>
</comment>
<keyword evidence="1" id="KW-0547">Nucleotide-binding</keyword>
<dbReference type="Proteomes" id="UP000236291">
    <property type="component" value="Unassembled WGS sequence"/>
</dbReference>
<sequence length="164" mass="18487">MDDQIDGRTLEGGYVCTDRSGEFRWQPGSLTQAVQNGFWIVFEDLNKAPSDVHSILLPLLEGADSFKTGHGEGKKDNEKVLLKTLSRNNHWPKRIVIKVAESFRMFSTIAVSEFDSFESAGQYALSVLWRRIIIQPPENKDLQEIVKARYPDLGLHAGKLIGSR</sequence>
<reference evidence="4 5" key="1">
    <citation type="journal article" date="2014" name="Am. J. Bot.">
        <title>Genome assembly and annotation for red clover (Trifolium pratense; Fabaceae).</title>
        <authorList>
            <person name="Istvanek J."/>
            <person name="Jaros M."/>
            <person name="Krenek A."/>
            <person name="Repkova J."/>
        </authorList>
    </citation>
    <scope>NUCLEOTIDE SEQUENCE [LARGE SCALE GENOMIC DNA]</scope>
    <source>
        <strain evidence="5">cv. Tatra</strain>
        <tissue evidence="4">Young leaves</tissue>
    </source>
</reference>
<dbReference type="GO" id="GO:0005634">
    <property type="term" value="C:nucleus"/>
    <property type="evidence" value="ECO:0007669"/>
    <property type="project" value="TreeGrafter"/>
</dbReference>
<gene>
    <name evidence="4" type="primary">midasin</name>
    <name evidence="4" type="ORF">L195_g021882</name>
</gene>
<dbReference type="GO" id="GO:0016887">
    <property type="term" value="F:ATP hydrolysis activity"/>
    <property type="evidence" value="ECO:0007669"/>
    <property type="project" value="InterPro"/>
</dbReference>
<dbReference type="PANTHER" id="PTHR48103:SF2">
    <property type="entry name" value="MIDASIN"/>
    <property type="match status" value="1"/>
</dbReference>
<evidence type="ECO:0000313" key="4">
    <source>
        <dbReference type="EMBL" id="PNX98631.1"/>
    </source>
</evidence>
<dbReference type="Gene3D" id="3.40.50.300">
    <property type="entry name" value="P-loop containing nucleotide triphosphate hydrolases"/>
    <property type="match status" value="1"/>
</dbReference>
<evidence type="ECO:0000259" key="3">
    <source>
        <dbReference type="Pfam" id="PF07728"/>
    </source>
</evidence>
<feature type="domain" description="ATPase dynein-related AAA" evidence="3">
    <location>
        <begin position="8"/>
        <end position="110"/>
    </location>
</feature>
<dbReference type="STRING" id="57577.A0A2K3N6F3"/>
<name>A0A2K3N6F3_TRIPR</name>
<keyword evidence="2" id="KW-0067">ATP-binding</keyword>
<dbReference type="GO" id="GO:0000055">
    <property type="term" value="P:ribosomal large subunit export from nucleus"/>
    <property type="evidence" value="ECO:0007669"/>
    <property type="project" value="TreeGrafter"/>
</dbReference>
<dbReference type="Pfam" id="PF07728">
    <property type="entry name" value="AAA_5"/>
    <property type="match status" value="1"/>
</dbReference>
<dbReference type="EMBL" id="ASHM01016858">
    <property type="protein sequence ID" value="PNX98631.1"/>
    <property type="molecule type" value="Genomic_DNA"/>
</dbReference>
<evidence type="ECO:0000256" key="2">
    <source>
        <dbReference type="ARBA" id="ARBA00022840"/>
    </source>
</evidence>
<dbReference type="SUPFAM" id="SSF52540">
    <property type="entry name" value="P-loop containing nucleoside triphosphate hydrolases"/>
    <property type="match status" value="1"/>
</dbReference>
<organism evidence="4 5">
    <name type="scientific">Trifolium pratense</name>
    <name type="common">Red clover</name>
    <dbReference type="NCBI Taxonomy" id="57577"/>
    <lineage>
        <taxon>Eukaryota</taxon>
        <taxon>Viridiplantae</taxon>
        <taxon>Streptophyta</taxon>
        <taxon>Embryophyta</taxon>
        <taxon>Tracheophyta</taxon>
        <taxon>Spermatophyta</taxon>
        <taxon>Magnoliopsida</taxon>
        <taxon>eudicotyledons</taxon>
        <taxon>Gunneridae</taxon>
        <taxon>Pentapetalae</taxon>
        <taxon>rosids</taxon>
        <taxon>fabids</taxon>
        <taxon>Fabales</taxon>
        <taxon>Fabaceae</taxon>
        <taxon>Papilionoideae</taxon>
        <taxon>50 kb inversion clade</taxon>
        <taxon>NPAAA clade</taxon>
        <taxon>Hologalegina</taxon>
        <taxon>IRL clade</taxon>
        <taxon>Trifolieae</taxon>
        <taxon>Trifolium</taxon>
    </lineage>
</organism>
<dbReference type="GO" id="GO:0000027">
    <property type="term" value="P:ribosomal large subunit assembly"/>
    <property type="evidence" value="ECO:0007669"/>
    <property type="project" value="TreeGrafter"/>
</dbReference>
<dbReference type="AlphaFoldDB" id="A0A2K3N6F3"/>
<dbReference type="GO" id="GO:0030687">
    <property type="term" value="C:preribosome, large subunit precursor"/>
    <property type="evidence" value="ECO:0007669"/>
    <property type="project" value="TreeGrafter"/>
</dbReference>
<dbReference type="GO" id="GO:0005524">
    <property type="term" value="F:ATP binding"/>
    <property type="evidence" value="ECO:0007669"/>
    <property type="project" value="UniProtKB-KW"/>
</dbReference>
<protein>
    <submittedName>
        <fullName evidence="4">Midasin</fullName>
    </submittedName>
</protein>
<accession>A0A2K3N6F3</accession>